<feature type="region of interest" description="Disordered" evidence="1">
    <location>
        <begin position="78"/>
        <end position="256"/>
    </location>
</feature>
<feature type="compositionally biased region" description="Polar residues" evidence="1">
    <location>
        <begin position="441"/>
        <end position="453"/>
    </location>
</feature>
<feature type="region of interest" description="Disordered" evidence="1">
    <location>
        <begin position="427"/>
        <end position="453"/>
    </location>
</feature>
<feature type="compositionally biased region" description="Basic and acidic residues" evidence="1">
    <location>
        <begin position="36"/>
        <end position="52"/>
    </location>
</feature>
<evidence type="ECO:0000313" key="3">
    <source>
        <dbReference type="Proteomes" id="UP000053890"/>
    </source>
</evidence>
<evidence type="ECO:0000313" key="2">
    <source>
        <dbReference type="EMBL" id="KPV75294.1"/>
    </source>
</evidence>
<name>A0A194S446_RHOGW</name>
<proteinExistence type="predicted"/>
<sequence length="524" mass="55823">MSGTAPHSNGSPGLAPPLHLVDGTSRPSPPAPRPPTRTDQRERRDSSWREDQAQLQHQLRLAKAEIANLQAKLGVHASHAPFNSTSPRQSPSLGGPARKPSFTDLSASTSSLTARRRSSSNASATSPRSAHFPHHPGAATSPSPRSPSRLPEGTGPVAMNRALLSSEGSPGAGSGRAANGRSKAHSDEADALAVPPAPAPQRSPSPSALLSNGLPSASASASRSSGPSSNPFFGSGRASSERLSKSAASSQSGSGRVISGLQSDLLQARTALESTRGQLRLSQRAVEFLGRQNEDLKETKDRLSSEIDGLNRQLARKERLQDEALTRARTAEGALQVLQKQHSELERGVKGRMKELEEGAKKAEDAKVQSEREYAGLRDGLRTMQEGWKDDLRWIREDLARSQKELEVKSSTIATLLASRASLADTATSSLSSLRSDQASFAEQHSASTSSALKQLTLLATKGEADSRRADELRAEFGRLKRAMAEHAQEGERSWEGPERSWEGPERSEGSEERTAGQVEAAAG</sequence>
<dbReference type="OMA" id="WEGPERS"/>
<dbReference type="GeneID" id="28977210"/>
<dbReference type="EMBL" id="KQ474078">
    <property type="protein sequence ID" value="KPV75294.1"/>
    <property type="molecule type" value="Genomic_DNA"/>
</dbReference>
<reference evidence="2 3" key="1">
    <citation type="journal article" date="2015" name="Front. Microbiol.">
        <title>Genome sequence of the plant growth promoting endophytic yeast Rhodotorula graminis WP1.</title>
        <authorList>
            <person name="Firrincieli A."/>
            <person name="Otillar R."/>
            <person name="Salamov A."/>
            <person name="Schmutz J."/>
            <person name="Khan Z."/>
            <person name="Redman R.S."/>
            <person name="Fleck N.D."/>
            <person name="Lindquist E."/>
            <person name="Grigoriev I.V."/>
            <person name="Doty S.L."/>
        </authorList>
    </citation>
    <scope>NUCLEOTIDE SEQUENCE [LARGE SCALE GENOMIC DNA]</scope>
    <source>
        <strain evidence="2 3">WP1</strain>
    </source>
</reference>
<evidence type="ECO:0000256" key="1">
    <source>
        <dbReference type="SAM" id="MobiDB-lite"/>
    </source>
</evidence>
<gene>
    <name evidence="2" type="ORF">RHOBADRAFT_53287</name>
</gene>
<feature type="compositionally biased region" description="Basic and acidic residues" evidence="1">
    <location>
        <begin position="482"/>
        <end position="515"/>
    </location>
</feature>
<feature type="compositionally biased region" description="Polar residues" evidence="1">
    <location>
        <begin position="1"/>
        <end position="11"/>
    </location>
</feature>
<dbReference type="RefSeq" id="XP_018271343.1">
    <property type="nucleotide sequence ID" value="XM_018416762.1"/>
</dbReference>
<feature type="compositionally biased region" description="Low complexity" evidence="1">
    <location>
        <begin position="162"/>
        <end position="181"/>
    </location>
</feature>
<dbReference type="STRING" id="578459.A0A194S446"/>
<organism evidence="2 3">
    <name type="scientific">Rhodotorula graminis (strain WP1)</name>
    <dbReference type="NCBI Taxonomy" id="578459"/>
    <lineage>
        <taxon>Eukaryota</taxon>
        <taxon>Fungi</taxon>
        <taxon>Dikarya</taxon>
        <taxon>Basidiomycota</taxon>
        <taxon>Pucciniomycotina</taxon>
        <taxon>Microbotryomycetes</taxon>
        <taxon>Sporidiobolales</taxon>
        <taxon>Sporidiobolaceae</taxon>
        <taxon>Rhodotorula</taxon>
    </lineage>
</organism>
<feature type="region of interest" description="Disordered" evidence="1">
    <location>
        <begin position="346"/>
        <end position="373"/>
    </location>
</feature>
<keyword evidence="3" id="KW-1185">Reference proteome</keyword>
<feature type="compositionally biased region" description="Low complexity" evidence="1">
    <location>
        <begin position="106"/>
        <end position="130"/>
    </location>
</feature>
<feature type="region of interest" description="Disordered" evidence="1">
    <location>
        <begin position="1"/>
        <end position="59"/>
    </location>
</feature>
<feature type="compositionally biased region" description="Low complexity" evidence="1">
    <location>
        <begin position="204"/>
        <end position="238"/>
    </location>
</feature>
<feature type="compositionally biased region" description="Low complexity" evidence="1">
    <location>
        <begin position="427"/>
        <end position="440"/>
    </location>
</feature>
<feature type="compositionally biased region" description="Low complexity" evidence="1">
    <location>
        <begin position="141"/>
        <end position="151"/>
    </location>
</feature>
<dbReference type="AlphaFoldDB" id="A0A194S446"/>
<feature type="compositionally biased region" description="Polar residues" evidence="1">
    <location>
        <begin position="81"/>
        <end position="92"/>
    </location>
</feature>
<accession>A0A194S446</accession>
<dbReference type="Proteomes" id="UP000053890">
    <property type="component" value="Unassembled WGS sequence"/>
</dbReference>
<feature type="compositionally biased region" description="Low complexity" evidence="1">
    <location>
        <begin position="245"/>
        <end position="254"/>
    </location>
</feature>
<protein>
    <recommendedName>
        <fullName evidence="4">SWI5-dependent HO expression protein 3</fullName>
    </recommendedName>
</protein>
<dbReference type="OrthoDB" id="6088208at2759"/>
<feature type="region of interest" description="Disordered" evidence="1">
    <location>
        <begin position="482"/>
        <end position="524"/>
    </location>
</feature>
<evidence type="ECO:0008006" key="4">
    <source>
        <dbReference type="Google" id="ProtNLM"/>
    </source>
</evidence>